<protein>
    <submittedName>
        <fullName evidence="4">PASTA domain-containing protein</fullName>
    </submittedName>
</protein>
<evidence type="ECO:0000259" key="3">
    <source>
        <dbReference type="PROSITE" id="PS51178"/>
    </source>
</evidence>
<evidence type="ECO:0000313" key="5">
    <source>
        <dbReference type="Proteomes" id="UP000823918"/>
    </source>
</evidence>
<dbReference type="InterPro" id="IPR005543">
    <property type="entry name" value="PASTA_dom"/>
</dbReference>
<feature type="compositionally biased region" description="Polar residues" evidence="1">
    <location>
        <begin position="83"/>
        <end position="101"/>
    </location>
</feature>
<dbReference type="SUPFAM" id="SSF54184">
    <property type="entry name" value="Penicillin-binding protein 2x (pbp-2x), c-terminal domain"/>
    <property type="match status" value="1"/>
</dbReference>
<feature type="compositionally biased region" description="Basic and acidic residues" evidence="1">
    <location>
        <begin position="110"/>
        <end position="181"/>
    </location>
</feature>
<evidence type="ECO:0000313" key="4">
    <source>
        <dbReference type="EMBL" id="HJC71637.1"/>
    </source>
</evidence>
<feature type="domain" description="PASTA" evidence="3">
    <location>
        <begin position="378"/>
        <end position="443"/>
    </location>
</feature>
<organism evidence="4 5">
    <name type="scientific">Candidatus Ruthenibacterium merdavium</name>
    <dbReference type="NCBI Taxonomy" id="2838752"/>
    <lineage>
        <taxon>Bacteria</taxon>
        <taxon>Bacillati</taxon>
        <taxon>Bacillota</taxon>
        <taxon>Clostridia</taxon>
        <taxon>Eubacteriales</taxon>
        <taxon>Oscillospiraceae</taxon>
        <taxon>Ruthenibacterium</taxon>
    </lineage>
</organism>
<dbReference type="SMART" id="SM00740">
    <property type="entry name" value="PASTA"/>
    <property type="match status" value="3"/>
</dbReference>
<dbReference type="Gene3D" id="3.30.10.20">
    <property type="match status" value="3"/>
</dbReference>
<name>A0A9D2TKA5_9FIRM</name>
<keyword evidence="2" id="KW-0812">Transmembrane</keyword>
<dbReference type="Proteomes" id="UP000823918">
    <property type="component" value="Unassembled WGS sequence"/>
</dbReference>
<keyword evidence="2" id="KW-0472">Membrane</keyword>
<feature type="compositionally biased region" description="Polar residues" evidence="1">
    <location>
        <begin position="12"/>
        <end position="21"/>
    </location>
</feature>
<reference evidence="4" key="2">
    <citation type="submission" date="2021-04" db="EMBL/GenBank/DDBJ databases">
        <authorList>
            <person name="Gilroy R."/>
        </authorList>
    </citation>
    <scope>NUCLEOTIDE SEQUENCE</scope>
    <source>
        <strain evidence="4">5933</strain>
    </source>
</reference>
<evidence type="ECO:0000256" key="1">
    <source>
        <dbReference type="SAM" id="MobiDB-lite"/>
    </source>
</evidence>
<accession>A0A9D2TKA5</accession>
<keyword evidence="2" id="KW-1133">Transmembrane helix</keyword>
<dbReference type="Pfam" id="PF03793">
    <property type="entry name" value="PASTA"/>
    <property type="match status" value="3"/>
</dbReference>
<feature type="region of interest" description="Disordered" evidence="1">
    <location>
        <begin position="1"/>
        <end position="200"/>
    </location>
</feature>
<evidence type="ECO:0000256" key="2">
    <source>
        <dbReference type="SAM" id="Phobius"/>
    </source>
</evidence>
<reference evidence="4" key="1">
    <citation type="journal article" date="2021" name="PeerJ">
        <title>Extensive microbial diversity within the chicken gut microbiome revealed by metagenomics and culture.</title>
        <authorList>
            <person name="Gilroy R."/>
            <person name="Ravi A."/>
            <person name="Getino M."/>
            <person name="Pursley I."/>
            <person name="Horton D.L."/>
            <person name="Alikhan N.F."/>
            <person name="Baker D."/>
            <person name="Gharbi K."/>
            <person name="Hall N."/>
            <person name="Watson M."/>
            <person name="Adriaenssens E.M."/>
            <person name="Foster-Nyarko E."/>
            <person name="Jarju S."/>
            <person name="Secka A."/>
            <person name="Antonio M."/>
            <person name="Oren A."/>
            <person name="Chaudhuri R.R."/>
            <person name="La Ragione R."/>
            <person name="Hildebrand F."/>
            <person name="Pallen M.J."/>
        </authorList>
    </citation>
    <scope>NUCLEOTIDE SEQUENCE</scope>
    <source>
        <strain evidence="4">5933</strain>
    </source>
</reference>
<comment type="caution">
    <text evidence="4">The sequence shown here is derived from an EMBL/GenBank/DDBJ whole genome shotgun (WGS) entry which is preliminary data.</text>
</comment>
<sequence length="509" mass="54945">MESNQEQKKISSENNQGHPAQSSSKRRRNKRRAKRHRTASSAVPSSAQPKQEQDKQEQVKKDTERSSDVSKSGEKTKSHEKTQQNTAYETADSQHGGSSEVPSKANGVPKAEDKALKDSDLKTQKKESDSKQASVNEEKVPKDAEKDALKKTNESSREKEKTEPLPAEKAKENVKQEKSKEQAASGSKAEKKEELPAKRKKPRKRHGITFYVVIFTFFVVIGSAAAMATLFWSSNNAFFANIPEVELPVFTKMNVDEILNNQEYANFRFRIEEIYSNEIEAGIVADQSPKPPKSVKENAVITLKVSKGPESISVPSVIGWNRDTAREKFKDLGLSVLIQSESDRNVAPNKVIRTSPEAGAVVQAGDVITLYVSRSISESTIVTIPNCVGSSQESAKSQLSRLGLVGLTVIKDGSEPAGTVISQSPSAGTKTGVNDTVQLYVSNGKQAAGGAGVTGGLPAQEGQQLYPGGPMVGNADGQVVPGSVTGHIHTWQTISGTNNQVCTVCGATR</sequence>
<feature type="compositionally biased region" description="Polar residues" evidence="1">
    <location>
        <begin position="39"/>
        <end position="49"/>
    </location>
</feature>
<feature type="compositionally biased region" description="Basic and acidic residues" evidence="1">
    <location>
        <begin position="1"/>
        <end position="11"/>
    </location>
</feature>
<feature type="compositionally biased region" description="Basic and acidic residues" evidence="1">
    <location>
        <begin position="188"/>
        <end position="197"/>
    </location>
</feature>
<dbReference type="AlphaFoldDB" id="A0A9D2TKA5"/>
<dbReference type="CDD" id="cd06577">
    <property type="entry name" value="PASTA_pknB"/>
    <property type="match status" value="3"/>
</dbReference>
<dbReference type="EMBL" id="DWWA01000016">
    <property type="protein sequence ID" value="HJC71637.1"/>
    <property type="molecule type" value="Genomic_DNA"/>
</dbReference>
<gene>
    <name evidence="4" type="ORF">H9698_02425</name>
</gene>
<feature type="transmembrane region" description="Helical" evidence="2">
    <location>
        <begin position="208"/>
        <end position="232"/>
    </location>
</feature>
<feature type="compositionally biased region" description="Basic and acidic residues" evidence="1">
    <location>
        <begin position="51"/>
        <end position="82"/>
    </location>
</feature>
<feature type="domain" description="PASTA" evidence="3">
    <location>
        <begin position="241"/>
        <end position="307"/>
    </location>
</feature>
<feature type="compositionally biased region" description="Basic residues" evidence="1">
    <location>
        <begin position="24"/>
        <end position="38"/>
    </location>
</feature>
<feature type="domain" description="PASTA" evidence="3">
    <location>
        <begin position="308"/>
        <end position="374"/>
    </location>
</feature>
<proteinExistence type="predicted"/>
<dbReference type="PROSITE" id="PS51178">
    <property type="entry name" value="PASTA"/>
    <property type="match status" value="3"/>
</dbReference>